<accession>A0ABQ1MZH0</accession>
<name>A0ABQ1MZH0_9SPHI</name>
<reference evidence="2" key="1">
    <citation type="journal article" date="2019" name="Int. J. Syst. Evol. Microbiol.">
        <title>The Global Catalogue of Microorganisms (GCM) 10K type strain sequencing project: providing services to taxonomists for standard genome sequencing and annotation.</title>
        <authorList>
            <consortium name="The Broad Institute Genomics Platform"/>
            <consortium name="The Broad Institute Genome Sequencing Center for Infectious Disease"/>
            <person name="Wu L."/>
            <person name="Ma J."/>
        </authorList>
    </citation>
    <scope>NUCLEOTIDE SEQUENCE [LARGE SCALE GENOMIC DNA]</scope>
    <source>
        <strain evidence="2">CGMCC 1.15342</strain>
    </source>
</reference>
<dbReference type="Proteomes" id="UP000597338">
    <property type="component" value="Unassembled WGS sequence"/>
</dbReference>
<comment type="caution">
    <text evidence="1">The sequence shown here is derived from an EMBL/GenBank/DDBJ whole genome shotgun (WGS) entry which is preliminary data.</text>
</comment>
<sequence length="117" mass="14370">MERKLFKYRILPEKVEQLHQWMQTLNSRKEELLQTIEHEKVYIENIFLLEEEGFQWLYFYMLADDIEFALEQYAKGIFEIDRIHLGFAKECIDFSYTAPDFKEMVYISRETDRIIND</sequence>
<keyword evidence="2" id="KW-1185">Reference proteome</keyword>
<evidence type="ECO:0000313" key="2">
    <source>
        <dbReference type="Proteomes" id="UP000597338"/>
    </source>
</evidence>
<evidence type="ECO:0000313" key="1">
    <source>
        <dbReference type="EMBL" id="GGC49829.1"/>
    </source>
</evidence>
<dbReference type="InterPro" id="IPR046174">
    <property type="entry name" value="DUF6176"/>
</dbReference>
<proteinExistence type="predicted"/>
<dbReference type="EMBL" id="BMIK01000036">
    <property type="protein sequence ID" value="GGC49829.1"/>
    <property type="molecule type" value="Genomic_DNA"/>
</dbReference>
<dbReference type="RefSeq" id="WP_134090127.1">
    <property type="nucleotide sequence ID" value="NZ_BMIK01000036.1"/>
</dbReference>
<dbReference type="Pfam" id="PF19673">
    <property type="entry name" value="DUF6176"/>
    <property type="match status" value="1"/>
</dbReference>
<organism evidence="1 2">
    <name type="scientific">Parapedobacter defluvii</name>
    <dbReference type="NCBI Taxonomy" id="2045106"/>
    <lineage>
        <taxon>Bacteria</taxon>
        <taxon>Pseudomonadati</taxon>
        <taxon>Bacteroidota</taxon>
        <taxon>Sphingobacteriia</taxon>
        <taxon>Sphingobacteriales</taxon>
        <taxon>Sphingobacteriaceae</taxon>
        <taxon>Parapedobacter</taxon>
    </lineage>
</organism>
<protein>
    <submittedName>
        <fullName evidence="1">Uncharacterized protein</fullName>
    </submittedName>
</protein>
<gene>
    <name evidence="1" type="ORF">GCM10011386_47600</name>
</gene>